<dbReference type="EMBL" id="JBHULH010000003">
    <property type="protein sequence ID" value="MFD2567066.1"/>
    <property type="molecule type" value="Genomic_DNA"/>
</dbReference>
<keyword evidence="4" id="KW-1185">Reference proteome</keyword>
<comment type="caution">
    <text evidence="3">The sequence shown here is derived from an EMBL/GenBank/DDBJ whole genome shotgun (WGS) entry which is preliminary data.</text>
</comment>
<dbReference type="InterPro" id="IPR036034">
    <property type="entry name" value="PDZ_sf"/>
</dbReference>
<evidence type="ECO:0000259" key="1">
    <source>
        <dbReference type="Pfam" id="PF13180"/>
    </source>
</evidence>
<dbReference type="Pfam" id="PF13229">
    <property type="entry name" value="Beta_helix"/>
    <property type="match status" value="1"/>
</dbReference>
<evidence type="ECO:0000259" key="2">
    <source>
        <dbReference type="Pfam" id="PF13229"/>
    </source>
</evidence>
<evidence type="ECO:0000313" key="4">
    <source>
        <dbReference type="Proteomes" id="UP001597508"/>
    </source>
</evidence>
<dbReference type="Gene3D" id="2.30.42.10">
    <property type="match status" value="1"/>
</dbReference>
<proteinExistence type="predicted"/>
<sequence>MTRTVFSYVFLLIFICSCNSPKEHTLFVNSVDNTSDSSYKNLHQAFKKVRALRNKGEKGKITIYLSSGTHRLEKAITIKPSDGPLEFIGEGRGKTTIKGSQKLSLEWQPHKDNIWKAKVPDGIQFDQLYVDEQPQITARYPNYDENGGHWQGYAADAIAKERIKKWINPKGAVIHAMHRGEWGGFHYLVTGIDDKGELKLSGGHQNNRPSAMHPKYRMVENVFEELDAPGEWFLDDNNTLYFHPRSETTLETANIEIVQQKHLINILGTVDNPVKNVSIRGIRFEHTKRTLFEKYEPLLRSDWTVYRGGAIFMEGSEAIRIKDCEFTNLGGNAIFVSKYNRDVTVENNLIHNIGATAINLVGSPTAVRSPSFQYGQFVEASKLDTVRGPKNDEYPANCTIDNNLIYRIGRIEKQTSGVNISMAMDLTVSNNSIYEVPRAGINICDGTWGGHIIEYNDVFSTVLESGDHGAFNSWGRDRFWHPNRSIMDSLTESNPKMPLWDAIHTTVIRNNRFRCDHGWDIDLDDGSTNYKIENNVCLNGGIKLREGFYRTVENNITINNSFHPHVWFKNSGDVFKRNIVLTDYKDIWLRGWGKEVDYNFFPDKKALEKAQKNKTDLHSSFGDPMFTDVENADYTVLENSPALKVGFVNFPMDKFGVKDKHLKALAKQPITPIIWNKTSEQKQSKVQWLGATLKNIETIEERSASGLNETSGVLVLEIKEGSVIAKSELKKGDVIIGSEGKKIMTMADLMNSYQGNNWKGALEVQIYRNQAAQKIRILLKK</sequence>
<dbReference type="InterPro" id="IPR011050">
    <property type="entry name" value="Pectin_lyase_fold/virulence"/>
</dbReference>
<dbReference type="PANTHER" id="PTHR36453">
    <property type="entry name" value="SECRETED PROTEIN-RELATED"/>
    <property type="match status" value="1"/>
</dbReference>
<dbReference type="InterPro" id="IPR012334">
    <property type="entry name" value="Pectin_lyas_fold"/>
</dbReference>
<gene>
    <name evidence="3" type="ORF">ACFSRZ_06755</name>
</gene>
<name>A0ABW5LTE5_9FLAO</name>
<dbReference type="PROSITE" id="PS51257">
    <property type="entry name" value="PROKAR_LIPOPROTEIN"/>
    <property type="match status" value="1"/>
</dbReference>
<dbReference type="Gene3D" id="2.160.20.10">
    <property type="entry name" value="Single-stranded right-handed beta-helix, Pectin lyase-like"/>
    <property type="match status" value="1"/>
</dbReference>
<protein>
    <submittedName>
        <fullName evidence="3">Right-handed parallel beta-helix repeat-containing protein</fullName>
    </submittedName>
</protein>
<dbReference type="SUPFAM" id="SSF50156">
    <property type="entry name" value="PDZ domain-like"/>
    <property type="match status" value="1"/>
</dbReference>
<dbReference type="RefSeq" id="WP_379665776.1">
    <property type="nucleotide sequence ID" value="NZ_JBHULH010000003.1"/>
</dbReference>
<dbReference type="InterPro" id="IPR039448">
    <property type="entry name" value="Beta_helix"/>
</dbReference>
<dbReference type="Proteomes" id="UP001597508">
    <property type="component" value="Unassembled WGS sequence"/>
</dbReference>
<feature type="domain" description="Right handed beta helix" evidence="2">
    <location>
        <begin position="310"/>
        <end position="462"/>
    </location>
</feature>
<dbReference type="Pfam" id="PF13180">
    <property type="entry name" value="PDZ_2"/>
    <property type="match status" value="1"/>
</dbReference>
<dbReference type="SMART" id="SM00710">
    <property type="entry name" value="PbH1"/>
    <property type="match status" value="6"/>
</dbReference>
<dbReference type="InterPro" id="IPR001478">
    <property type="entry name" value="PDZ"/>
</dbReference>
<dbReference type="PANTHER" id="PTHR36453:SF1">
    <property type="entry name" value="RIGHT HANDED BETA HELIX DOMAIN-CONTAINING PROTEIN"/>
    <property type="match status" value="1"/>
</dbReference>
<evidence type="ECO:0000313" key="3">
    <source>
        <dbReference type="EMBL" id="MFD2567066.1"/>
    </source>
</evidence>
<accession>A0ABW5LTE5</accession>
<dbReference type="InterPro" id="IPR006626">
    <property type="entry name" value="PbH1"/>
</dbReference>
<reference evidence="4" key="1">
    <citation type="journal article" date="2019" name="Int. J. Syst. Evol. Microbiol.">
        <title>The Global Catalogue of Microorganisms (GCM) 10K type strain sequencing project: providing services to taxonomists for standard genome sequencing and annotation.</title>
        <authorList>
            <consortium name="The Broad Institute Genomics Platform"/>
            <consortium name="The Broad Institute Genome Sequencing Center for Infectious Disease"/>
            <person name="Wu L."/>
            <person name="Ma J."/>
        </authorList>
    </citation>
    <scope>NUCLEOTIDE SEQUENCE [LARGE SCALE GENOMIC DNA]</scope>
    <source>
        <strain evidence="4">KCTC 52127</strain>
    </source>
</reference>
<organism evidence="3 4">
    <name type="scientific">Pseudotenacibaculum haliotis</name>
    <dbReference type="NCBI Taxonomy" id="1862138"/>
    <lineage>
        <taxon>Bacteria</taxon>
        <taxon>Pseudomonadati</taxon>
        <taxon>Bacteroidota</taxon>
        <taxon>Flavobacteriia</taxon>
        <taxon>Flavobacteriales</taxon>
        <taxon>Flavobacteriaceae</taxon>
        <taxon>Pseudotenacibaculum</taxon>
    </lineage>
</organism>
<feature type="domain" description="PDZ" evidence="1">
    <location>
        <begin position="698"/>
        <end position="778"/>
    </location>
</feature>
<dbReference type="SUPFAM" id="SSF51126">
    <property type="entry name" value="Pectin lyase-like"/>
    <property type="match status" value="1"/>
</dbReference>